<dbReference type="PANTHER" id="PTHR39515:SF2">
    <property type="entry name" value="HTH-TYPE TRANSCRIPTIONAL REGULATOR RV0880"/>
    <property type="match status" value="1"/>
</dbReference>
<reference evidence="5 6" key="1">
    <citation type="submission" date="2020-02" db="EMBL/GenBank/DDBJ databases">
        <title>Full genome sequence of Nocardioides sp. R-3366.</title>
        <authorList>
            <person name="Im W.-T."/>
        </authorList>
    </citation>
    <scope>NUCLEOTIDE SEQUENCE [LARGE SCALE GENOMIC DNA]</scope>
    <source>
        <strain evidence="5 6">R-3366</strain>
    </source>
</reference>
<dbReference type="PRINTS" id="PR00598">
    <property type="entry name" value="HTHMARR"/>
</dbReference>
<dbReference type="InterPro" id="IPR036388">
    <property type="entry name" value="WH-like_DNA-bd_sf"/>
</dbReference>
<feature type="domain" description="HTH marR-type" evidence="4">
    <location>
        <begin position="1"/>
        <end position="116"/>
    </location>
</feature>
<sequence>MRRAPRAVGLTAISTLATLERTGPRRVTDLAGVQGVSQPSMTSLVTGLERAGYVERRDDPTDKRAALVALTDAGTDTLRERRRLGTASVAELVDQLSPDDRASLEAALPALRRLRELDEEQRERA</sequence>
<keyword evidence="1" id="KW-0805">Transcription regulation</keyword>
<accession>A0A6G6WJZ9</accession>
<dbReference type="Gene3D" id="1.10.10.10">
    <property type="entry name" value="Winged helix-like DNA-binding domain superfamily/Winged helix DNA-binding domain"/>
    <property type="match status" value="1"/>
</dbReference>
<dbReference type="PANTHER" id="PTHR39515">
    <property type="entry name" value="CONSERVED PROTEIN"/>
    <property type="match status" value="1"/>
</dbReference>
<keyword evidence="3" id="KW-0804">Transcription</keyword>
<dbReference type="InterPro" id="IPR036390">
    <property type="entry name" value="WH_DNA-bd_sf"/>
</dbReference>
<dbReference type="SMART" id="SM00347">
    <property type="entry name" value="HTH_MARR"/>
    <property type="match status" value="1"/>
</dbReference>
<dbReference type="Pfam" id="PF01047">
    <property type="entry name" value="MarR"/>
    <property type="match status" value="1"/>
</dbReference>
<keyword evidence="6" id="KW-1185">Reference proteome</keyword>
<evidence type="ECO:0000313" key="5">
    <source>
        <dbReference type="EMBL" id="QIG45661.1"/>
    </source>
</evidence>
<name>A0A6G6WJZ9_9ACTN</name>
<evidence type="ECO:0000259" key="4">
    <source>
        <dbReference type="PROSITE" id="PS50995"/>
    </source>
</evidence>
<dbReference type="PROSITE" id="PS50995">
    <property type="entry name" value="HTH_MARR_2"/>
    <property type="match status" value="1"/>
</dbReference>
<dbReference type="PROSITE" id="PS01117">
    <property type="entry name" value="HTH_MARR_1"/>
    <property type="match status" value="1"/>
</dbReference>
<dbReference type="GO" id="GO:0003677">
    <property type="term" value="F:DNA binding"/>
    <property type="evidence" value="ECO:0007669"/>
    <property type="project" value="UniProtKB-KW"/>
</dbReference>
<dbReference type="InterPro" id="IPR000835">
    <property type="entry name" value="HTH_MarR-typ"/>
</dbReference>
<protein>
    <submittedName>
        <fullName evidence="5">MarR family transcriptional regulator</fullName>
    </submittedName>
</protein>
<dbReference type="InterPro" id="IPR052526">
    <property type="entry name" value="HTH-type_Bedaq_tolerance"/>
</dbReference>
<evidence type="ECO:0000256" key="2">
    <source>
        <dbReference type="ARBA" id="ARBA00023125"/>
    </source>
</evidence>
<proteinExistence type="predicted"/>
<organism evidence="5 6">
    <name type="scientific">Nocardioides anomalus</name>
    <dbReference type="NCBI Taxonomy" id="2712223"/>
    <lineage>
        <taxon>Bacteria</taxon>
        <taxon>Bacillati</taxon>
        <taxon>Actinomycetota</taxon>
        <taxon>Actinomycetes</taxon>
        <taxon>Propionibacteriales</taxon>
        <taxon>Nocardioidaceae</taxon>
        <taxon>Nocardioides</taxon>
    </lineage>
</organism>
<dbReference type="InterPro" id="IPR023187">
    <property type="entry name" value="Tscrpt_reg_MarR-type_CS"/>
</dbReference>
<evidence type="ECO:0000256" key="1">
    <source>
        <dbReference type="ARBA" id="ARBA00023015"/>
    </source>
</evidence>
<dbReference type="Proteomes" id="UP000502996">
    <property type="component" value="Chromosome"/>
</dbReference>
<evidence type="ECO:0000256" key="3">
    <source>
        <dbReference type="ARBA" id="ARBA00023163"/>
    </source>
</evidence>
<keyword evidence="2" id="KW-0238">DNA-binding</keyword>
<dbReference type="AlphaFoldDB" id="A0A6G6WJZ9"/>
<dbReference type="GO" id="GO:0003700">
    <property type="term" value="F:DNA-binding transcription factor activity"/>
    <property type="evidence" value="ECO:0007669"/>
    <property type="project" value="InterPro"/>
</dbReference>
<dbReference type="EMBL" id="CP049257">
    <property type="protein sequence ID" value="QIG45661.1"/>
    <property type="molecule type" value="Genomic_DNA"/>
</dbReference>
<dbReference type="KEGG" id="nano:G5V58_00265"/>
<gene>
    <name evidence="5" type="ORF">G5V58_00265</name>
</gene>
<evidence type="ECO:0000313" key="6">
    <source>
        <dbReference type="Proteomes" id="UP000502996"/>
    </source>
</evidence>
<dbReference type="SUPFAM" id="SSF46785">
    <property type="entry name" value="Winged helix' DNA-binding domain"/>
    <property type="match status" value="1"/>
</dbReference>